<feature type="transmembrane region" description="Helical" evidence="1">
    <location>
        <begin position="52"/>
        <end position="71"/>
    </location>
</feature>
<evidence type="ECO:0000256" key="1">
    <source>
        <dbReference type="SAM" id="Phobius"/>
    </source>
</evidence>
<protein>
    <submittedName>
        <fullName evidence="3">Acyltransferase</fullName>
        <ecNumber evidence="3">2.3.-.-</ecNumber>
    </submittedName>
</protein>
<sequence length="356" mass="40679">MSHSSRDNSQRNHQFDLLRIFFATFVLLAHAPELTDGNQKRELFVRLTHAPITFGGVGVNGFFLLSGFLIVKSWQQNPDLLNFLRNRFLRIVPGYLVAAFLSTLIVGLLAPGIAHFFRHIDIHCIKSILVLSSPATPPVLPGLPHPLVNGALWTIQYEVRCYILVALYGICGLFRRPAIWLGTTVLLLLSTITPALTSHFHWSKVLYPILGDPAQVFRLTAIYFVGGCFFLFRQQIRFRPHFAFVACAILLCIRTFNPSYIEMIFTVFGGYLMFYFGQMSLKSIQWMKNFPDISYGIYIYGWPVLSLWIWYRHGSPWVAFLGSTAISFGLGWMSWHFIERPMLTLKRKNAAPLPLL</sequence>
<accession>A0AAU7DAK0</accession>
<feature type="transmembrane region" description="Helical" evidence="1">
    <location>
        <begin position="15"/>
        <end position="32"/>
    </location>
</feature>
<feature type="transmembrane region" description="Helical" evidence="1">
    <location>
        <begin position="263"/>
        <end position="281"/>
    </location>
</feature>
<dbReference type="AlphaFoldDB" id="A0AAU7DAK0"/>
<dbReference type="RefSeq" id="WP_348270022.1">
    <property type="nucleotide sequence ID" value="NZ_CP121195.1"/>
</dbReference>
<keyword evidence="3" id="KW-0808">Transferase</keyword>
<evidence type="ECO:0000259" key="2">
    <source>
        <dbReference type="Pfam" id="PF01757"/>
    </source>
</evidence>
<evidence type="ECO:0000313" key="3">
    <source>
        <dbReference type="EMBL" id="XBH14665.1"/>
    </source>
</evidence>
<dbReference type="EMBL" id="CP121195">
    <property type="protein sequence ID" value="XBH14665.1"/>
    <property type="molecule type" value="Genomic_DNA"/>
</dbReference>
<dbReference type="PANTHER" id="PTHR23028">
    <property type="entry name" value="ACETYLTRANSFERASE"/>
    <property type="match status" value="1"/>
</dbReference>
<dbReference type="GO" id="GO:0016020">
    <property type="term" value="C:membrane"/>
    <property type="evidence" value="ECO:0007669"/>
    <property type="project" value="TreeGrafter"/>
</dbReference>
<dbReference type="InterPro" id="IPR002656">
    <property type="entry name" value="Acyl_transf_3_dom"/>
</dbReference>
<dbReference type="PANTHER" id="PTHR23028:SF53">
    <property type="entry name" value="ACYL_TRANSF_3 DOMAIN-CONTAINING PROTEIN"/>
    <property type="match status" value="1"/>
</dbReference>
<feature type="transmembrane region" description="Helical" evidence="1">
    <location>
        <begin position="150"/>
        <end position="171"/>
    </location>
</feature>
<feature type="transmembrane region" description="Helical" evidence="1">
    <location>
        <begin position="92"/>
        <end position="113"/>
    </location>
</feature>
<reference evidence="3" key="1">
    <citation type="submission" date="2023-03" db="EMBL/GenBank/DDBJ databases">
        <title>Edaphobacter sp.</title>
        <authorList>
            <person name="Huber K.J."/>
            <person name="Papendorf J."/>
            <person name="Pilke C."/>
            <person name="Bunk B."/>
            <person name="Sproeer C."/>
            <person name="Pester M."/>
        </authorList>
    </citation>
    <scope>NUCLEOTIDE SEQUENCE</scope>
    <source>
        <strain evidence="3">DSM 109920</strain>
    </source>
</reference>
<keyword evidence="1" id="KW-0812">Transmembrane</keyword>
<organism evidence="3">
    <name type="scientific">Edaphobacter paludis</name>
    <dbReference type="NCBI Taxonomy" id="3035702"/>
    <lineage>
        <taxon>Bacteria</taxon>
        <taxon>Pseudomonadati</taxon>
        <taxon>Acidobacteriota</taxon>
        <taxon>Terriglobia</taxon>
        <taxon>Terriglobales</taxon>
        <taxon>Acidobacteriaceae</taxon>
        <taxon>Edaphobacter</taxon>
    </lineage>
</organism>
<gene>
    <name evidence="3" type="ORF">P8936_05740</name>
</gene>
<proteinExistence type="predicted"/>
<dbReference type="EC" id="2.3.-.-" evidence="3"/>
<feature type="transmembrane region" description="Helical" evidence="1">
    <location>
        <begin position="317"/>
        <end position="338"/>
    </location>
</feature>
<dbReference type="GO" id="GO:0000271">
    <property type="term" value="P:polysaccharide biosynthetic process"/>
    <property type="evidence" value="ECO:0007669"/>
    <property type="project" value="TreeGrafter"/>
</dbReference>
<feature type="domain" description="Acyltransferase 3" evidence="2">
    <location>
        <begin position="13"/>
        <end position="333"/>
    </location>
</feature>
<keyword evidence="3" id="KW-0012">Acyltransferase</keyword>
<keyword evidence="1" id="KW-1133">Transmembrane helix</keyword>
<dbReference type="InterPro" id="IPR050879">
    <property type="entry name" value="Acyltransferase_3"/>
</dbReference>
<keyword evidence="1" id="KW-0472">Membrane</keyword>
<feature type="transmembrane region" description="Helical" evidence="1">
    <location>
        <begin position="216"/>
        <end position="233"/>
    </location>
</feature>
<feature type="transmembrane region" description="Helical" evidence="1">
    <location>
        <begin position="293"/>
        <end position="311"/>
    </location>
</feature>
<dbReference type="GO" id="GO:0016747">
    <property type="term" value="F:acyltransferase activity, transferring groups other than amino-acyl groups"/>
    <property type="evidence" value="ECO:0007669"/>
    <property type="project" value="InterPro"/>
</dbReference>
<name>A0AAU7DAK0_9BACT</name>
<dbReference type="Pfam" id="PF01757">
    <property type="entry name" value="Acyl_transf_3"/>
    <property type="match status" value="1"/>
</dbReference>
<feature type="transmembrane region" description="Helical" evidence="1">
    <location>
        <begin position="240"/>
        <end position="257"/>
    </location>
</feature>
<feature type="transmembrane region" description="Helical" evidence="1">
    <location>
        <begin position="178"/>
        <end position="196"/>
    </location>
</feature>